<sequence length="482" mass="57721">MIKNLIILPNQLFKEIETMEIENIILYEAEEYFLKYNYNKKKLLLHRASMQNFYAHLKNKNKEIRYLNYKTELKKAIKNFDSLTIFDPINKGIKDKIREITAAAEIKLTILESPNFLSSNKINKDFFKENDFFQHKYYQMQRKRLNILLNKEGKPAGGKWSFDSKNRNKFPKDIEIPKLPEFNNDYLKAAKNYIEENFNNNPGDLEKFCYPINHKEAEELLNDFIENKLENFGKYQDGFEKEIVFGFHSLISSSLNIGLLNPKQVVDKVLDFYSENEIPLASVEGFIRQIIGWREYVRALYQLESENMIKSNFFKHQRNFPPKFYQAESGIEVLDDSIIKAVNYAYSHHIERLMVLGNFFLLCELDKDQVFEWFMEMYIDAYEWVMFANVYGMSQYSYPEMMTKPYISSSNYILKMSHYQKGEWSEIWDGLYWRFIYKNKDKFSANPRMSLMISLLDRMDQKKLENHIKRADKFLKELNKKD</sequence>
<dbReference type="OrthoDB" id="5288100at2"/>
<comment type="caution">
    <text evidence="1">The sequence shown here is derived from an EMBL/GenBank/DDBJ whole genome shotgun (WGS) entry which is preliminary data.</text>
</comment>
<proteinExistence type="predicted"/>
<dbReference type="InterPro" id="IPR014729">
    <property type="entry name" value="Rossmann-like_a/b/a_fold"/>
</dbReference>
<dbReference type="InterPro" id="IPR036134">
    <property type="entry name" value="Crypto/Photolyase_FAD-like_sf"/>
</dbReference>
<dbReference type="RefSeq" id="WP_005488172.1">
    <property type="nucleotide sequence ID" value="NZ_CAUI01000005.1"/>
</dbReference>
<dbReference type="InterPro" id="IPR007357">
    <property type="entry name" value="PhrB-like"/>
</dbReference>
<dbReference type="Proteomes" id="UP000012063">
    <property type="component" value="Unassembled WGS sequence"/>
</dbReference>
<dbReference type="InterPro" id="IPR052551">
    <property type="entry name" value="UV-DNA_repair_photolyase"/>
</dbReference>
<gene>
    <name evidence="1" type="ORF">HSACCH_00898</name>
</gene>
<dbReference type="PANTHER" id="PTHR38657">
    <property type="entry name" value="SLR1343 PROTEIN"/>
    <property type="match status" value="1"/>
</dbReference>
<dbReference type="AlphaFoldDB" id="M5E033"/>
<name>M5E033_9FIRM</name>
<dbReference type="SUPFAM" id="SSF48173">
    <property type="entry name" value="Cryptochrome/photolyase FAD-binding domain"/>
    <property type="match status" value="1"/>
</dbReference>
<dbReference type="Gene3D" id="3.40.50.620">
    <property type="entry name" value="HUPs"/>
    <property type="match status" value="1"/>
</dbReference>
<evidence type="ECO:0000313" key="2">
    <source>
        <dbReference type="Proteomes" id="UP000012063"/>
    </source>
</evidence>
<dbReference type="GO" id="GO:0016829">
    <property type="term" value="F:lyase activity"/>
    <property type="evidence" value="ECO:0007669"/>
    <property type="project" value="UniProtKB-KW"/>
</dbReference>
<protein>
    <submittedName>
        <fullName evidence="1">Photolyase protein family</fullName>
    </submittedName>
</protein>
<dbReference type="Pfam" id="PF04244">
    <property type="entry name" value="DPRP"/>
    <property type="match status" value="1"/>
</dbReference>
<dbReference type="Gene3D" id="1.10.10.1710">
    <property type="entry name" value="Deoxyribodipyrimidine photolyase-related"/>
    <property type="match status" value="1"/>
</dbReference>
<dbReference type="eggNOG" id="COG3046">
    <property type="taxonomic scope" value="Bacteria"/>
</dbReference>
<organism evidence="1 2">
    <name type="scientific">Halanaerobium saccharolyticum subsp. saccharolyticum DSM 6643</name>
    <dbReference type="NCBI Taxonomy" id="1293054"/>
    <lineage>
        <taxon>Bacteria</taxon>
        <taxon>Bacillati</taxon>
        <taxon>Bacillota</taxon>
        <taxon>Clostridia</taxon>
        <taxon>Halanaerobiales</taxon>
        <taxon>Halanaerobiaceae</taxon>
        <taxon>Halanaerobium</taxon>
    </lineage>
</organism>
<dbReference type="InParanoid" id="M5E033"/>
<accession>M5E033</accession>
<dbReference type="PANTHER" id="PTHR38657:SF1">
    <property type="entry name" value="SLR1343 PROTEIN"/>
    <property type="match status" value="1"/>
</dbReference>
<dbReference type="Gene3D" id="1.25.40.80">
    <property type="match status" value="1"/>
</dbReference>
<evidence type="ECO:0000313" key="1">
    <source>
        <dbReference type="EMBL" id="CCU78762.1"/>
    </source>
</evidence>
<reference evidence="2" key="1">
    <citation type="journal article" date="2013" name="Genome Announc.">
        <title>Genome Sequence of Halanaerobium saccharolyticum subsp. saccharolyticum Strain DSM 6643T, a Halophilic Hydrogen-Producing Bacterium.</title>
        <authorList>
            <person name="Kivisto A."/>
            <person name="Larjo A."/>
            <person name="Ciranna A."/>
            <person name="Santala V."/>
            <person name="Roos C."/>
            <person name="Karp M."/>
        </authorList>
    </citation>
    <scope>NUCLEOTIDE SEQUENCE [LARGE SCALE GENOMIC DNA]</scope>
    <source>
        <strain evidence="2">DSM 6643</strain>
    </source>
</reference>
<keyword evidence="2" id="KW-1185">Reference proteome</keyword>
<dbReference type="STRING" id="1293054.HSACCH_00898"/>
<dbReference type="EMBL" id="CAUI01000005">
    <property type="protein sequence ID" value="CCU78762.1"/>
    <property type="molecule type" value="Genomic_DNA"/>
</dbReference>
<keyword evidence="1" id="KW-0456">Lyase</keyword>
<dbReference type="Gene3D" id="1.10.579.10">
    <property type="entry name" value="DNA Cyclobutane Dipyrimidine Photolyase, subunit A, domain 3"/>
    <property type="match status" value="1"/>
</dbReference>